<dbReference type="PANTHER" id="PTHR43133:SF46">
    <property type="entry name" value="RNA POLYMERASE SIGMA-70 FACTOR ECF SUBFAMILY"/>
    <property type="match status" value="1"/>
</dbReference>
<evidence type="ECO:0000259" key="6">
    <source>
        <dbReference type="Pfam" id="PF08281"/>
    </source>
</evidence>
<evidence type="ECO:0000313" key="8">
    <source>
        <dbReference type="Proteomes" id="UP000189981"/>
    </source>
</evidence>
<gene>
    <name evidence="7" type="ORF">SAMN05661099_2352</name>
</gene>
<dbReference type="Pfam" id="PF08281">
    <property type="entry name" value="Sigma70_r4_2"/>
    <property type="match status" value="1"/>
</dbReference>
<evidence type="ECO:0000256" key="4">
    <source>
        <dbReference type="ARBA" id="ARBA00023163"/>
    </source>
</evidence>
<dbReference type="Gene3D" id="1.10.1740.10">
    <property type="match status" value="1"/>
</dbReference>
<dbReference type="InterPro" id="IPR013325">
    <property type="entry name" value="RNA_pol_sigma_r2"/>
</dbReference>
<dbReference type="CDD" id="cd06171">
    <property type="entry name" value="Sigma70_r4"/>
    <property type="match status" value="1"/>
</dbReference>
<evidence type="ECO:0000256" key="2">
    <source>
        <dbReference type="ARBA" id="ARBA00023015"/>
    </source>
</evidence>
<keyword evidence="8" id="KW-1185">Reference proteome</keyword>
<name>A0A1T5DHI7_9SPHI</name>
<dbReference type="SUPFAM" id="SSF88659">
    <property type="entry name" value="Sigma3 and sigma4 domains of RNA polymerase sigma factors"/>
    <property type="match status" value="1"/>
</dbReference>
<dbReference type="STRING" id="572036.SAMN05661099_2352"/>
<dbReference type="InterPro" id="IPR014284">
    <property type="entry name" value="RNA_pol_sigma-70_dom"/>
</dbReference>
<protein>
    <submittedName>
        <fullName evidence="7">RNA polymerase sigma-70 factor, ECF subfamily</fullName>
    </submittedName>
</protein>
<dbReference type="AlphaFoldDB" id="A0A1T5DHI7"/>
<dbReference type="GO" id="GO:0016987">
    <property type="term" value="F:sigma factor activity"/>
    <property type="evidence" value="ECO:0007669"/>
    <property type="project" value="UniProtKB-KW"/>
</dbReference>
<dbReference type="GO" id="GO:0006352">
    <property type="term" value="P:DNA-templated transcription initiation"/>
    <property type="evidence" value="ECO:0007669"/>
    <property type="project" value="InterPro"/>
</dbReference>
<dbReference type="InterPro" id="IPR036388">
    <property type="entry name" value="WH-like_DNA-bd_sf"/>
</dbReference>
<sequence length="195" mass="23014">MEILGHHKEKKASAYDDNAFEELFKAHFGALHSYASVMLYHDSYAEEIVQNVFVRIWEKRDLLDVQISVKAYLYKCVHNDCLNYIKHKKIKTKYQDHAAFIMNEQSENSSDKLILTELQDRLQVALNQLPEQCRTIFQMSRFEDLKYREIAEELGISIKTVENQMGKALKILRIKLVDFLPILLLFMHYKDILRG</sequence>
<evidence type="ECO:0000256" key="1">
    <source>
        <dbReference type="ARBA" id="ARBA00010641"/>
    </source>
</evidence>
<keyword evidence="2" id="KW-0805">Transcription regulation</keyword>
<dbReference type="InterPro" id="IPR014327">
    <property type="entry name" value="RNA_pol_sigma70_bacteroid"/>
</dbReference>
<dbReference type="GO" id="GO:0003677">
    <property type="term" value="F:DNA binding"/>
    <property type="evidence" value="ECO:0007669"/>
    <property type="project" value="InterPro"/>
</dbReference>
<keyword evidence="3" id="KW-0731">Sigma factor</keyword>
<dbReference type="NCBIfam" id="TIGR02985">
    <property type="entry name" value="Sig70_bacteroi1"/>
    <property type="match status" value="1"/>
</dbReference>
<dbReference type="Gene3D" id="1.10.10.10">
    <property type="entry name" value="Winged helix-like DNA-binding domain superfamily/Winged helix DNA-binding domain"/>
    <property type="match status" value="1"/>
</dbReference>
<feature type="domain" description="RNA polymerase sigma-70 region 2" evidence="5">
    <location>
        <begin position="23"/>
        <end position="88"/>
    </location>
</feature>
<dbReference type="RefSeq" id="WP_079702864.1">
    <property type="nucleotide sequence ID" value="NZ_FUYR01000002.1"/>
</dbReference>
<accession>A0A1T5DHI7</accession>
<feature type="domain" description="RNA polymerase sigma factor 70 region 4 type 2" evidence="6">
    <location>
        <begin position="120"/>
        <end position="171"/>
    </location>
</feature>
<dbReference type="OrthoDB" id="1100095at2"/>
<dbReference type="InterPro" id="IPR039425">
    <property type="entry name" value="RNA_pol_sigma-70-like"/>
</dbReference>
<evidence type="ECO:0000256" key="3">
    <source>
        <dbReference type="ARBA" id="ARBA00023082"/>
    </source>
</evidence>
<organism evidence="7 8">
    <name type="scientific">Daejeonella lutea</name>
    <dbReference type="NCBI Taxonomy" id="572036"/>
    <lineage>
        <taxon>Bacteria</taxon>
        <taxon>Pseudomonadati</taxon>
        <taxon>Bacteroidota</taxon>
        <taxon>Sphingobacteriia</taxon>
        <taxon>Sphingobacteriales</taxon>
        <taxon>Sphingobacteriaceae</taxon>
        <taxon>Daejeonella</taxon>
    </lineage>
</organism>
<dbReference type="InterPro" id="IPR013324">
    <property type="entry name" value="RNA_pol_sigma_r3/r4-like"/>
</dbReference>
<dbReference type="Proteomes" id="UP000189981">
    <property type="component" value="Unassembled WGS sequence"/>
</dbReference>
<evidence type="ECO:0000313" key="7">
    <source>
        <dbReference type="EMBL" id="SKB71208.1"/>
    </source>
</evidence>
<dbReference type="NCBIfam" id="TIGR02937">
    <property type="entry name" value="sigma70-ECF"/>
    <property type="match status" value="1"/>
</dbReference>
<dbReference type="EMBL" id="FUYR01000002">
    <property type="protein sequence ID" value="SKB71208.1"/>
    <property type="molecule type" value="Genomic_DNA"/>
</dbReference>
<dbReference type="InterPro" id="IPR007627">
    <property type="entry name" value="RNA_pol_sigma70_r2"/>
</dbReference>
<dbReference type="SUPFAM" id="SSF88946">
    <property type="entry name" value="Sigma2 domain of RNA polymerase sigma factors"/>
    <property type="match status" value="1"/>
</dbReference>
<reference evidence="8" key="1">
    <citation type="submission" date="2017-02" db="EMBL/GenBank/DDBJ databases">
        <authorList>
            <person name="Varghese N."/>
            <person name="Submissions S."/>
        </authorList>
    </citation>
    <scope>NUCLEOTIDE SEQUENCE [LARGE SCALE GENOMIC DNA]</scope>
    <source>
        <strain evidence="8">DSM 22385</strain>
    </source>
</reference>
<evidence type="ECO:0000259" key="5">
    <source>
        <dbReference type="Pfam" id="PF04542"/>
    </source>
</evidence>
<dbReference type="PANTHER" id="PTHR43133">
    <property type="entry name" value="RNA POLYMERASE ECF-TYPE SIGMA FACTO"/>
    <property type="match status" value="1"/>
</dbReference>
<dbReference type="Pfam" id="PF04542">
    <property type="entry name" value="Sigma70_r2"/>
    <property type="match status" value="1"/>
</dbReference>
<comment type="similarity">
    <text evidence="1">Belongs to the sigma-70 factor family. ECF subfamily.</text>
</comment>
<dbReference type="InterPro" id="IPR013249">
    <property type="entry name" value="RNA_pol_sigma70_r4_t2"/>
</dbReference>
<proteinExistence type="inferred from homology"/>
<keyword evidence="4" id="KW-0804">Transcription</keyword>